<sequence length="173" mass="19465">MNRQAPFITLLFFMFCLMEALSLRAMASCSCPEKMVVFGTYEIATLVNIQKMKVAALIDSGATTTALDARNIKMYINRKGRRWVYYDFYHKPTGETVSMHQPVSRIARVITHSGKPSERAVVKNTVSIGPTSRYLEVSLINRSNFPQQLLIGANYLKKTALIDSGRSYLQSGE</sequence>
<dbReference type="PANTHER" id="PTHR38037:SF2">
    <property type="entry name" value="ATP-DEPENDENT ZINC PROTEASE DOMAIN-CONTAINING PROTEIN-RELATED"/>
    <property type="match status" value="1"/>
</dbReference>
<accession>A0ABY6GSI9</accession>
<dbReference type="InterPro" id="IPR008503">
    <property type="entry name" value="Asp_endopeptidase"/>
</dbReference>
<protein>
    <submittedName>
        <fullName evidence="2">RimK/LysX family protein</fullName>
    </submittedName>
</protein>
<proteinExistence type="predicted"/>
<evidence type="ECO:0000313" key="2">
    <source>
        <dbReference type="EMBL" id="UYM15728.1"/>
    </source>
</evidence>
<dbReference type="RefSeq" id="WP_262597897.1">
    <property type="nucleotide sequence ID" value="NZ_CP103300.1"/>
</dbReference>
<dbReference type="Gene3D" id="2.40.70.10">
    <property type="entry name" value="Acid Proteases"/>
    <property type="match status" value="1"/>
</dbReference>
<dbReference type="Proteomes" id="UP001163255">
    <property type="component" value="Chromosome"/>
</dbReference>
<dbReference type="PANTHER" id="PTHR38037">
    <property type="entry name" value="ZN_PROTEASE DOMAIN-CONTAINING PROTEIN"/>
    <property type="match status" value="1"/>
</dbReference>
<gene>
    <name evidence="2" type="ORF">NX720_23345</name>
</gene>
<feature type="domain" description="Retropepsin-like aspartic endopeptidase" evidence="1">
    <location>
        <begin position="38"/>
        <end position="171"/>
    </location>
</feature>
<dbReference type="EMBL" id="CP103300">
    <property type="protein sequence ID" value="UYM15728.1"/>
    <property type="molecule type" value="Genomic_DNA"/>
</dbReference>
<dbReference type="InterPro" id="IPR021109">
    <property type="entry name" value="Peptidase_aspartic_dom_sf"/>
</dbReference>
<name>A0ABY6GSI9_9GAMM</name>
<evidence type="ECO:0000313" key="3">
    <source>
        <dbReference type="Proteomes" id="UP001163255"/>
    </source>
</evidence>
<reference evidence="2" key="1">
    <citation type="submission" date="2022-10" db="EMBL/GenBank/DDBJ databases">
        <title>Completed Genome Sequence of two octocoral isolated bacterium, Endozoicomonas euniceicola EF212T and Endozoicomonas gorgoniicola PS125T.</title>
        <authorList>
            <person name="Chiou Y.-J."/>
            <person name="Chen Y.-H."/>
        </authorList>
    </citation>
    <scope>NUCLEOTIDE SEQUENCE</scope>
    <source>
        <strain evidence="2">EF212</strain>
    </source>
</reference>
<organism evidence="2 3">
    <name type="scientific">Endozoicomonas euniceicola</name>
    <dbReference type="NCBI Taxonomy" id="1234143"/>
    <lineage>
        <taxon>Bacteria</taxon>
        <taxon>Pseudomonadati</taxon>
        <taxon>Pseudomonadota</taxon>
        <taxon>Gammaproteobacteria</taxon>
        <taxon>Oceanospirillales</taxon>
        <taxon>Endozoicomonadaceae</taxon>
        <taxon>Endozoicomonas</taxon>
    </lineage>
</organism>
<keyword evidence="3" id="KW-1185">Reference proteome</keyword>
<dbReference type="SUPFAM" id="SSF50630">
    <property type="entry name" value="Acid proteases"/>
    <property type="match status" value="1"/>
</dbReference>
<evidence type="ECO:0000259" key="1">
    <source>
        <dbReference type="Pfam" id="PF05618"/>
    </source>
</evidence>
<dbReference type="Pfam" id="PF05618">
    <property type="entry name" value="Zn_protease"/>
    <property type="match status" value="1"/>
</dbReference>